<dbReference type="InterPro" id="IPR023298">
    <property type="entry name" value="ATPase_P-typ_TM_dom_sf"/>
</dbReference>
<dbReference type="Gene3D" id="2.70.150.10">
    <property type="entry name" value="Calcium-transporting ATPase, cytoplasmic transduction domain A"/>
    <property type="match status" value="1"/>
</dbReference>
<dbReference type="SUPFAM" id="SSF81660">
    <property type="entry name" value="Metal cation-transporting ATPase, ATP-binding domain N"/>
    <property type="match status" value="1"/>
</dbReference>
<evidence type="ECO:0000256" key="2">
    <source>
        <dbReference type="ARBA" id="ARBA00006024"/>
    </source>
</evidence>
<dbReference type="InterPro" id="IPR001757">
    <property type="entry name" value="P_typ_ATPase"/>
</dbReference>
<protein>
    <recommendedName>
        <fullName evidence="9">P-type ATPase A domain-containing protein</fullName>
    </recommendedName>
</protein>
<dbReference type="GO" id="GO:0055070">
    <property type="term" value="P:copper ion homeostasis"/>
    <property type="evidence" value="ECO:0007669"/>
    <property type="project" value="TreeGrafter"/>
</dbReference>
<dbReference type="SUPFAM" id="SSF81665">
    <property type="entry name" value="Calcium ATPase, transmembrane domain M"/>
    <property type="match status" value="1"/>
</dbReference>
<dbReference type="AlphaFoldDB" id="X1GVE7"/>
<dbReference type="GO" id="GO:0043682">
    <property type="term" value="F:P-type divalent copper transporter activity"/>
    <property type="evidence" value="ECO:0007669"/>
    <property type="project" value="TreeGrafter"/>
</dbReference>
<organism evidence="10">
    <name type="scientific">marine sediment metagenome</name>
    <dbReference type="NCBI Taxonomy" id="412755"/>
    <lineage>
        <taxon>unclassified sequences</taxon>
        <taxon>metagenomes</taxon>
        <taxon>ecological metagenomes</taxon>
    </lineage>
</organism>
<dbReference type="GO" id="GO:0016887">
    <property type="term" value="F:ATP hydrolysis activity"/>
    <property type="evidence" value="ECO:0007669"/>
    <property type="project" value="InterPro"/>
</dbReference>
<sequence>MITGESIPVKKKAGDEVIGATINKTGSFKFQATKVGKDTALAQIIKLVQDAQGSKAPIQRLADVISGYFVPIVISIAISTFVIWFNFGPFPPLTFALLTFVAVMIIACPCALGLATPTAVMVGTGKGAEKGILIKGGESLETAHKLDTIVFDKTGTLTRGEPEITDIVTQNDYSEEEILKYAASAEKVSEHSLAEAIIKRAKEKKIELHDPKNFNAIEGHGIGAEVDGKKVLLGNLKLMQKQQIVVRNLEEKAEEL</sequence>
<feature type="transmembrane region" description="Helical" evidence="8">
    <location>
        <begin position="93"/>
        <end position="116"/>
    </location>
</feature>
<dbReference type="NCBIfam" id="TIGR01494">
    <property type="entry name" value="ATPase_P-type"/>
    <property type="match status" value="1"/>
</dbReference>
<accession>X1GVE7</accession>
<dbReference type="InterPro" id="IPR008250">
    <property type="entry name" value="ATPase_P-typ_transduc_dom_A_sf"/>
</dbReference>
<comment type="caution">
    <text evidence="10">The sequence shown here is derived from an EMBL/GenBank/DDBJ whole genome shotgun (WGS) entry which is preliminary data.</text>
</comment>
<keyword evidence="7 8" id="KW-0472">Membrane</keyword>
<evidence type="ECO:0000256" key="6">
    <source>
        <dbReference type="ARBA" id="ARBA00022989"/>
    </source>
</evidence>
<dbReference type="Pfam" id="PF00702">
    <property type="entry name" value="Hydrolase"/>
    <property type="match status" value="1"/>
</dbReference>
<evidence type="ECO:0000256" key="1">
    <source>
        <dbReference type="ARBA" id="ARBA00004127"/>
    </source>
</evidence>
<dbReference type="Gene3D" id="3.40.1110.10">
    <property type="entry name" value="Calcium-transporting ATPase, cytoplasmic domain N"/>
    <property type="match status" value="1"/>
</dbReference>
<dbReference type="GO" id="GO:0016020">
    <property type="term" value="C:membrane"/>
    <property type="evidence" value="ECO:0007669"/>
    <property type="project" value="InterPro"/>
</dbReference>
<dbReference type="PROSITE" id="PS00154">
    <property type="entry name" value="ATPASE_E1_E2"/>
    <property type="match status" value="1"/>
</dbReference>
<keyword evidence="5" id="KW-1278">Translocase</keyword>
<dbReference type="Pfam" id="PF00122">
    <property type="entry name" value="E1-E2_ATPase"/>
    <property type="match status" value="1"/>
</dbReference>
<dbReference type="GO" id="GO:0005524">
    <property type="term" value="F:ATP binding"/>
    <property type="evidence" value="ECO:0007669"/>
    <property type="project" value="InterPro"/>
</dbReference>
<proteinExistence type="inferred from homology"/>
<comment type="similarity">
    <text evidence="2">Belongs to the cation transport ATPase (P-type) (TC 3.A.3) family. Type IB subfamily.</text>
</comment>
<dbReference type="Gene3D" id="3.40.50.1000">
    <property type="entry name" value="HAD superfamily/HAD-like"/>
    <property type="match status" value="1"/>
</dbReference>
<evidence type="ECO:0000259" key="9">
    <source>
        <dbReference type="Pfam" id="PF00122"/>
    </source>
</evidence>
<evidence type="ECO:0000313" key="10">
    <source>
        <dbReference type="EMBL" id="GAH61906.1"/>
    </source>
</evidence>
<keyword evidence="3 8" id="KW-0812">Transmembrane</keyword>
<reference evidence="10" key="1">
    <citation type="journal article" date="2014" name="Front. Microbiol.">
        <title>High frequency of phylogenetically diverse reductive dehalogenase-homologous genes in deep subseafloor sedimentary metagenomes.</title>
        <authorList>
            <person name="Kawai M."/>
            <person name="Futagami T."/>
            <person name="Toyoda A."/>
            <person name="Takaki Y."/>
            <person name="Nishi S."/>
            <person name="Hori S."/>
            <person name="Arai W."/>
            <person name="Tsubouchi T."/>
            <person name="Morono Y."/>
            <person name="Uchiyama I."/>
            <person name="Ito T."/>
            <person name="Fujiyama A."/>
            <person name="Inagaki F."/>
            <person name="Takami H."/>
        </authorList>
    </citation>
    <scope>NUCLEOTIDE SEQUENCE</scope>
    <source>
        <strain evidence="10">Expedition CK06-06</strain>
    </source>
</reference>
<keyword evidence="4" id="KW-0479">Metal-binding</keyword>
<dbReference type="PANTHER" id="PTHR43520:SF8">
    <property type="entry name" value="P-TYPE CU(+) TRANSPORTER"/>
    <property type="match status" value="1"/>
</dbReference>
<evidence type="ECO:0000256" key="5">
    <source>
        <dbReference type="ARBA" id="ARBA00022967"/>
    </source>
</evidence>
<comment type="subcellular location">
    <subcellularLocation>
        <location evidence="1">Endomembrane system</location>
        <topology evidence="1">Multi-pass membrane protein</topology>
    </subcellularLocation>
</comment>
<dbReference type="GO" id="GO:0005507">
    <property type="term" value="F:copper ion binding"/>
    <property type="evidence" value="ECO:0007669"/>
    <property type="project" value="TreeGrafter"/>
</dbReference>
<evidence type="ECO:0000256" key="4">
    <source>
        <dbReference type="ARBA" id="ARBA00022723"/>
    </source>
</evidence>
<dbReference type="PANTHER" id="PTHR43520">
    <property type="entry name" value="ATP7, ISOFORM B"/>
    <property type="match status" value="1"/>
</dbReference>
<evidence type="ECO:0000256" key="8">
    <source>
        <dbReference type="SAM" id="Phobius"/>
    </source>
</evidence>
<feature type="non-terminal residue" evidence="10">
    <location>
        <position position="256"/>
    </location>
</feature>
<evidence type="ECO:0000256" key="7">
    <source>
        <dbReference type="ARBA" id="ARBA00023136"/>
    </source>
</evidence>
<dbReference type="InterPro" id="IPR018303">
    <property type="entry name" value="ATPase_P-typ_P_site"/>
</dbReference>
<dbReference type="InterPro" id="IPR023214">
    <property type="entry name" value="HAD_sf"/>
</dbReference>
<dbReference type="InterPro" id="IPR023299">
    <property type="entry name" value="ATPase_P-typ_cyto_dom_N"/>
</dbReference>
<feature type="domain" description="P-type ATPase A" evidence="9">
    <location>
        <begin position="1"/>
        <end position="49"/>
    </location>
</feature>
<keyword evidence="6 8" id="KW-1133">Transmembrane helix</keyword>
<dbReference type="SUPFAM" id="SSF81653">
    <property type="entry name" value="Calcium ATPase, transduction domain A"/>
    <property type="match status" value="1"/>
</dbReference>
<feature type="transmembrane region" description="Helical" evidence="8">
    <location>
        <begin position="65"/>
        <end position="87"/>
    </location>
</feature>
<dbReference type="EMBL" id="BARU01034101">
    <property type="protein sequence ID" value="GAH61906.1"/>
    <property type="molecule type" value="Genomic_DNA"/>
</dbReference>
<evidence type="ECO:0000256" key="3">
    <source>
        <dbReference type="ARBA" id="ARBA00022692"/>
    </source>
</evidence>
<name>X1GVE7_9ZZZZ</name>
<dbReference type="InterPro" id="IPR059000">
    <property type="entry name" value="ATPase_P-type_domA"/>
</dbReference>
<dbReference type="GO" id="GO:0012505">
    <property type="term" value="C:endomembrane system"/>
    <property type="evidence" value="ECO:0007669"/>
    <property type="project" value="UniProtKB-SubCell"/>
</dbReference>
<gene>
    <name evidence="10" type="ORF">S03H2_53568</name>
</gene>